<dbReference type="EMBL" id="FMVT01000003">
    <property type="protein sequence ID" value="SCY23553.1"/>
    <property type="molecule type" value="Genomic_DNA"/>
</dbReference>
<dbReference type="Proteomes" id="UP000199502">
    <property type="component" value="Unassembled WGS sequence"/>
</dbReference>
<protein>
    <submittedName>
        <fullName evidence="6">ADP-ribose pyrophosphatase YjhB, NUDIX family</fullName>
    </submittedName>
</protein>
<dbReference type="GO" id="GO:0034431">
    <property type="term" value="F:bis(5'-adenosyl)-hexaphosphatase activity"/>
    <property type="evidence" value="ECO:0007669"/>
    <property type="project" value="TreeGrafter"/>
</dbReference>
<keyword evidence="2" id="KW-0479">Metal-binding</keyword>
<dbReference type="OrthoDB" id="7066910at2"/>
<sequence>MNALRNSLRFLLGRRPSALQVAAICRNAAGEVLLITSRGTGRWVIPKGWPMAGRSLAGAAAQEAWEEAGIRGTIGEDEIGRFTYDKDQDEGFAVSVEVRVFLLEATGQSRDFPEARERRARWFAPAEAAKLVAEPGLSRILGGLSLPRADA</sequence>
<dbReference type="GO" id="GO:0008486">
    <property type="term" value="F:diphosphoinositol-polyphosphate diphosphatase activity"/>
    <property type="evidence" value="ECO:0007669"/>
    <property type="project" value="TreeGrafter"/>
</dbReference>
<keyword evidence="4" id="KW-0460">Magnesium</keyword>
<proteinExistence type="predicted"/>
<evidence type="ECO:0000256" key="3">
    <source>
        <dbReference type="ARBA" id="ARBA00022801"/>
    </source>
</evidence>
<dbReference type="PANTHER" id="PTHR12629">
    <property type="entry name" value="DIPHOSPHOINOSITOL POLYPHOSPHATE PHOSPHOHYDROLASE"/>
    <property type="match status" value="1"/>
</dbReference>
<keyword evidence="3" id="KW-0378">Hydrolase</keyword>
<dbReference type="GO" id="GO:1901911">
    <property type="term" value="P:adenosine 5'-(hexahydrogen pentaphosphate) catabolic process"/>
    <property type="evidence" value="ECO:0007669"/>
    <property type="project" value="TreeGrafter"/>
</dbReference>
<dbReference type="Pfam" id="PF00293">
    <property type="entry name" value="NUDIX"/>
    <property type="match status" value="1"/>
</dbReference>
<gene>
    <name evidence="6" type="ORF">SAMN05660710_00998</name>
</gene>
<keyword evidence="7" id="KW-1185">Reference proteome</keyword>
<evidence type="ECO:0000313" key="7">
    <source>
        <dbReference type="Proteomes" id="UP000199502"/>
    </source>
</evidence>
<dbReference type="InterPro" id="IPR047198">
    <property type="entry name" value="DDP-like_NUDIX"/>
</dbReference>
<dbReference type="InterPro" id="IPR000086">
    <property type="entry name" value="NUDIX_hydrolase_dom"/>
</dbReference>
<evidence type="ECO:0000256" key="1">
    <source>
        <dbReference type="ARBA" id="ARBA00001946"/>
    </source>
</evidence>
<accession>A0A1G5E973</accession>
<comment type="cofactor">
    <cofactor evidence="1">
        <name>Mg(2+)</name>
        <dbReference type="ChEBI" id="CHEBI:18420"/>
    </cofactor>
</comment>
<dbReference type="AlphaFoldDB" id="A0A1G5E973"/>
<dbReference type="GO" id="GO:0034432">
    <property type="term" value="F:bis(5'-adenosyl)-pentaphosphatase activity"/>
    <property type="evidence" value="ECO:0007669"/>
    <property type="project" value="TreeGrafter"/>
</dbReference>
<reference evidence="6 7" key="1">
    <citation type="submission" date="2016-10" db="EMBL/GenBank/DDBJ databases">
        <authorList>
            <person name="de Groot N.N."/>
        </authorList>
    </citation>
    <scope>NUCLEOTIDE SEQUENCE [LARGE SCALE GENOMIC DNA]</scope>
    <source>
        <strain evidence="6 7">CGMCC 1.8925</strain>
    </source>
</reference>
<dbReference type="GO" id="GO:0046872">
    <property type="term" value="F:metal ion binding"/>
    <property type="evidence" value="ECO:0007669"/>
    <property type="project" value="UniProtKB-KW"/>
</dbReference>
<dbReference type="GO" id="GO:0005737">
    <property type="term" value="C:cytoplasm"/>
    <property type="evidence" value="ECO:0007669"/>
    <property type="project" value="TreeGrafter"/>
</dbReference>
<dbReference type="STRING" id="336292.SAMN05660710_00998"/>
<dbReference type="CDD" id="cd04666">
    <property type="entry name" value="NUDIX_DIPP2_like_Nudt4"/>
    <property type="match status" value="1"/>
</dbReference>
<dbReference type="Gene3D" id="3.90.79.10">
    <property type="entry name" value="Nucleoside Triphosphate Pyrophosphohydrolase"/>
    <property type="match status" value="1"/>
</dbReference>
<evidence type="ECO:0000313" key="6">
    <source>
        <dbReference type="EMBL" id="SCY23553.1"/>
    </source>
</evidence>
<evidence type="ECO:0000259" key="5">
    <source>
        <dbReference type="PROSITE" id="PS51462"/>
    </source>
</evidence>
<dbReference type="SUPFAM" id="SSF55811">
    <property type="entry name" value="Nudix"/>
    <property type="match status" value="1"/>
</dbReference>
<evidence type="ECO:0000256" key="2">
    <source>
        <dbReference type="ARBA" id="ARBA00022723"/>
    </source>
</evidence>
<dbReference type="RefSeq" id="WP_090740911.1">
    <property type="nucleotide sequence ID" value="NZ_FMVT01000003.1"/>
</dbReference>
<dbReference type="GO" id="GO:1901909">
    <property type="term" value="P:diadenosine hexaphosphate catabolic process"/>
    <property type="evidence" value="ECO:0007669"/>
    <property type="project" value="TreeGrafter"/>
</dbReference>
<dbReference type="PROSITE" id="PS51462">
    <property type="entry name" value="NUDIX"/>
    <property type="match status" value="1"/>
</dbReference>
<dbReference type="PANTHER" id="PTHR12629:SF0">
    <property type="entry name" value="DIPHOSPHOINOSITOL-POLYPHOSPHATE DIPHOSPHATASE"/>
    <property type="match status" value="1"/>
</dbReference>
<organism evidence="6 7">
    <name type="scientific">Paracoccus tibetensis</name>
    <dbReference type="NCBI Taxonomy" id="336292"/>
    <lineage>
        <taxon>Bacteria</taxon>
        <taxon>Pseudomonadati</taxon>
        <taxon>Pseudomonadota</taxon>
        <taxon>Alphaproteobacteria</taxon>
        <taxon>Rhodobacterales</taxon>
        <taxon>Paracoccaceae</taxon>
        <taxon>Paracoccus</taxon>
    </lineage>
</organism>
<feature type="domain" description="Nudix hydrolase" evidence="5">
    <location>
        <begin position="16"/>
        <end position="145"/>
    </location>
</feature>
<evidence type="ECO:0000256" key="4">
    <source>
        <dbReference type="ARBA" id="ARBA00022842"/>
    </source>
</evidence>
<dbReference type="GO" id="GO:1901907">
    <property type="term" value="P:diadenosine pentaphosphate catabolic process"/>
    <property type="evidence" value="ECO:0007669"/>
    <property type="project" value="TreeGrafter"/>
</dbReference>
<dbReference type="InterPro" id="IPR015797">
    <property type="entry name" value="NUDIX_hydrolase-like_dom_sf"/>
</dbReference>
<dbReference type="GO" id="GO:0000298">
    <property type="term" value="F:endopolyphosphatase activity"/>
    <property type="evidence" value="ECO:0007669"/>
    <property type="project" value="TreeGrafter"/>
</dbReference>
<dbReference type="GO" id="GO:0071543">
    <property type="term" value="P:diphosphoinositol polyphosphate metabolic process"/>
    <property type="evidence" value="ECO:0007669"/>
    <property type="project" value="TreeGrafter"/>
</dbReference>
<name>A0A1G5E973_9RHOB</name>